<organism evidence="1 2">
    <name type="scientific">Paracoccus onubensis</name>
    <dbReference type="NCBI Taxonomy" id="1675788"/>
    <lineage>
        <taxon>Bacteria</taxon>
        <taxon>Pseudomonadati</taxon>
        <taxon>Pseudomonadota</taxon>
        <taxon>Alphaproteobacteria</taxon>
        <taxon>Rhodobacterales</taxon>
        <taxon>Paracoccaceae</taxon>
        <taxon>Paracoccus</taxon>
    </lineage>
</organism>
<dbReference type="Proteomes" id="UP000284202">
    <property type="component" value="Unassembled WGS sequence"/>
</dbReference>
<dbReference type="AlphaFoldDB" id="A0A418T7X6"/>
<sequence>MAETARNNATVTAAKRTGRGIIGPSASYASARIACESGKDIGITRFSGRKARHSFDRKHAPL</sequence>
<proteinExistence type="predicted"/>
<reference evidence="2" key="1">
    <citation type="submission" date="2018-09" db="EMBL/GenBank/DDBJ databases">
        <title>Acidovorax cavernicola nov. sp. isolated from Gruta de las Maravillas (Aracena, Spain).</title>
        <authorList>
            <person name="Jurado V."/>
            <person name="Gutierrez-Patricio S."/>
            <person name="Gonzalez-Pimentel J.L."/>
            <person name="Miller A.Z."/>
            <person name="Laiz L."/>
            <person name="Saiz-Jimenez C."/>
        </authorList>
    </citation>
    <scope>NUCLEOTIDE SEQUENCE [LARGE SCALE GENOMIC DNA]</scope>
    <source>
        <strain evidence="2">1011MAR3C25</strain>
    </source>
</reference>
<protein>
    <submittedName>
        <fullName evidence="1">Uncharacterized protein</fullName>
    </submittedName>
</protein>
<dbReference type="EMBL" id="QZCG01000001">
    <property type="protein sequence ID" value="RJE89328.1"/>
    <property type="molecule type" value="Genomic_DNA"/>
</dbReference>
<evidence type="ECO:0000313" key="2">
    <source>
        <dbReference type="Proteomes" id="UP000284202"/>
    </source>
</evidence>
<comment type="caution">
    <text evidence="1">The sequence shown here is derived from an EMBL/GenBank/DDBJ whole genome shotgun (WGS) entry which is preliminary data.</text>
</comment>
<name>A0A418T7X6_9RHOB</name>
<evidence type="ECO:0000313" key="1">
    <source>
        <dbReference type="EMBL" id="RJE89328.1"/>
    </source>
</evidence>
<gene>
    <name evidence="1" type="ORF">D3P04_01445</name>
</gene>
<keyword evidence="2" id="KW-1185">Reference proteome</keyword>
<accession>A0A418T7X6</accession>